<keyword evidence="15" id="KW-1185">Reference proteome</keyword>
<evidence type="ECO:0000256" key="9">
    <source>
        <dbReference type="ARBA" id="ARBA00022801"/>
    </source>
</evidence>
<accession>A0A0C4E7Y4</accession>
<keyword evidence="7" id="KW-0479">Metal-binding</keyword>
<evidence type="ECO:0000256" key="11">
    <source>
        <dbReference type="SAM" id="MobiDB-lite"/>
    </source>
</evidence>
<evidence type="ECO:0000313" key="13">
    <source>
        <dbReference type="EMBL" id="KLU89696.1"/>
    </source>
</evidence>
<dbReference type="PANTHER" id="PTHR10642:SF26">
    <property type="entry name" value="RIBONUCLEASE H1"/>
    <property type="match status" value="1"/>
</dbReference>
<comment type="cofactor">
    <cofactor evidence="1">
        <name>Mg(2+)</name>
        <dbReference type="ChEBI" id="CHEBI:18420"/>
    </cofactor>
</comment>
<reference evidence="14" key="4">
    <citation type="journal article" date="2015" name="G3 (Bethesda)">
        <title>Genome sequences of three phytopathogenic species of the Magnaporthaceae family of fungi.</title>
        <authorList>
            <person name="Okagaki L.H."/>
            <person name="Nunes C.C."/>
            <person name="Sailsbery J."/>
            <person name="Clay B."/>
            <person name="Brown D."/>
            <person name="John T."/>
            <person name="Oh Y."/>
            <person name="Young N."/>
            <person name="Fitzgerald M."/>
            <person name="Haas B.J."/>
            <person name="Zeng Q."/>
            <person name="Young S."/>
            <person name="Adiconis X."/>
            <person name="Fan L."/>
            <person name="Levin J.Z."/>
            <person name="Mitchell T.K."/>
            <person name="Okubara P.A."/>
            <person name="Farman M.L."/>
            <person name="Kohn L.M."/>
            <person name="Birren B."/>
            <person name="Ma L.-J."/>
            <person name="Dean R.A."/>
        </authorList>
    </citation>
    <scope>NUCLEOTIDE SEQUENCE</scope>
    <source>
        <strain evidence="14">ATCC 64411 / 73-15</strain>
    </source>
</reference>
<keyword evidence="8" id="KW-0255">Endonuclease</keyword>
<feature type="region of interest" description="Disordered" evidence="11">
    <location>
        <begin position="140"/>
        <end position="163"/>
    </location>
</feature>
<evidence type="ECO:0000256" key="10">
    <source>
        <dbReference type="ARBA" id="ARBA00022842"/>
    </source>
</evidence>
<feature type="domain" description="Ribonuclease H1 N-terminal" evidence="12">
    <location>
        <begin position="75"/>
        <end position="118"/>
    </location>
</feature>
<evidence type="ECO:0000256" key="7">
    <source>
        <dbReference type="ARBA" id="ARBA00022723"/>
    </source>
</evidence>
<dbReference type="Gene3D" id="3.40.970.10">
    <property type="entry name" value="Ribonuclease H1, N-terminal domain"/>
    <property type="match status" value="2"/>
</dbReference>
<evidence type="ECO:0000313" key="14">
    <source>
        <dbReference type="EnsemblFungi" id="MAPG_08666T0"/>
    </source>
</evidence>
<evidence type="ECO:0000256" key="1">
    <source>
        <dbReference type="ARBA" id="ARBA00001946"/>
    </source>
</evidence>
<dbReference type="InterPro" id="IPR011320">
    <property type="entry name" value="RNase_H1_N"/>
</dbReference>
<evidence type="ECO:0000256" key="4">
    <source>
        <dbReference type="ARBA" id="ARBA00012180"/>
    </source>
</evidence>
<protein>
    <recommendedName>
        <fullName evidence="5">Ribonuclease H</fullName>
        <ecNumber evidence="4">3.1.26.4</ecNumber>
    </recommendedName>
</protein>
<dbReference type="FunFam" id="3.40.970.10:FF:000002">
    <property type="entry name" value="Ribonuclease H"/>
    <property type="match status" value="1"/>
</dbReference>
<dbReference type="VEuPathDB" id="FungiDB:MAPG_08666"/>
<evidence type="ECO:0000256" key="8">
    <source>
        <dbReference type="ARBA" id="ARBA00022759"/>
    </source>
</evidence>
<dbReference type="EnsemblFungi" id="MAPG_08666T0">
    <property type="protein sequence ID" value="MAPG_08666T0"/>
    <property type="gene ID" value="MAPG_08666"/>
</dbReference>
<evidence type="ECO:0000256" key="5">
    <source>
        <dbReference type="ARBA" id="ARBA00017721"/>
    </source>
</evidence>
<reference evidence="15" key="1">
    <citation type="submission" date="2010-05" db="EMBL/GenBank/DDBJ databases">
        <title>The genome sequence of Magnaporthe poae strain ATCC 64411.</title>
        <authorList>
            <person name="Ma L.-J."/>
            <person name="Dead R."/>
            <person name="Young S."/>
            <person name="Zeng Q."/>
            <person name="Koehrsen M."/>
            <person name="Alvarado L."/>
            <person name="Berlin A."/>
            <person name="Chapman S.B."/>
            <person name="Chen Z."/>
            <person name="Freedman E."/>
            <person name="Gellesch M."/>
            <person name="Goldberg J."/>
            <person name="Griggs A."/>
            <person name="Gujja S."/>
            <person name="Heilman E.R."/>
            <person name="Heiman D."/>
            <person name="Hepburn T."/>
            <person name="Howarth C."/>
            <person name="Jen D."/>
            <person name="Larson L."/>
            <person name="Mehta T."/>
            <person name="Neiman D."/>
            <person name="Pearson M."/>
            <person name="Roberts A."/>
            <person name="Saif S."/>
            <person name="Shea T."/>
            <person name="Shenoy N."/>
            <person name="Sisk P."/>
            <person name="Stolte C."/>
            <person name="Sykes S."/>
            <person name="Walk T."/>
            <person name="White J."/>
            <person name="Yandava C."/>
            <person name="Haas B."/>
            <person name="Nusbaum C."/>
            <person name="Birren B."/>
        </authorList>
    </citation>
    <scope>NUCLEOTIDE SEQUENCE [LARGE SCALE GENOMIC DNA]</scope>
    <source>
        <strain evidence="15">ATCC 64411 / 73-15</strain>
    </source>
</reference>
<evidence type="ECO:0000256" key="3">
    <source>
        <dbReference type="ARBA" id="ARBA00005300"/>
    </source>
</evidence>
<dbReference type="GO" id="GO:0004523">
    <property type="term" value="F:RNA-DNA hybrid ribonuclease activity"/>
    <property type="evidence" value="ECO:0007669"/>
    <property type="project" value="UniProtKB-EC"/>
</dbReference>
<dbReference type="InterPro" id="IPR050092">
    <property type="entry name" value="RNase_H"/>
</dbReference>
<dbReference type="Proteomes" id="UP000011715">
    <property type="component" value="Unassembled WGS sequence"/>
</dbReference>
<evidence type="ECO:0000256" key="2">
    <source>
        <dbReference type="ARBA" id="ARBA00004065"/>
    </source>
</evidence>
<name>A0A0C4E7Y4_MAGP6</name>
<comment type="similarity">
    <text evidence="3">Belongs to the RNase H family.</text>
</comment>
<proteinExistence type="inferred from homology"/>
<reference evidence="13" key="3">
    <citation type="submission" date="2011-03" db="EMBL/GenBank/DDBJ databases">
        <title>Annotation of Magnaporthe poae ATCC 64411.</title>
        <authorList>
            <person name="Ma L.-J."/>
            <person name="Dead R."/>
            <person name="Young S.K."/>
            <person name="Zeng Q."/>
            <person name="Gargeya S."/>
            <person name="Fitzgerald M."/>
            <person name="Haas B."/>
            <person name="Abouelleil A."/>
            <person name="Alvarado L."/>
            <person name="Arachchi H.M."/>
            <person name="Berlin A."/>
            <person name="Brown A."/>
            <person name="Chapman S.B."/>
            <person name="Chen Z."/>
            <person name="Dunbar C."/>
            <person name="Freedman E."/>
            <person name="Gearin G."/>
            <person name="Gellesch M."/>
            <person name="Goldberg J."/>
            <person name="Griggs A."/>
            <person name="Gujja S."/>
            <person name="Heiman D."/>
            <person name="Howarth C."/>
            <person name="Larson L."/>
            <person name="Lui A."/>
            <person name="MacDonald P.J.P."/>
            <person name="Mehta T."/>
            <person name="Montmayeur A."/>
            <person name="Murphy C."/>
            <person name="Neiman D."/>
            <person name="Pearson M."/>
            <person name="Priest M."/>
            <person name="Roberts A."/>
            <person name="Saif S."/>
            <person name="Shea T."/>
            <person name="Shenoy N."/>
            <person name="Sisk P."/>
            <person name="Stolte C."/>
            <person name="Sykes S."/>
            <person name="Yandava C."/>
            <person name="Wortman J."/>
            <person name="Nusbaum C."/>
            <person name="Birren B."/>
        </authorList>
    </citation>
    <scope>NUCLEOTIDE SEQUENCE</scope>
    <source>
        <strain evidence="13">ATCC 64411</strain>
    </source>
</reference>
<comment type="function">
    <text evidence="2">Endonuclease that specifically degrades the RNA of RNA-DNA hybrids.</text>
</comment>
<evidence type="ECO:0000259" key="12">
    <source>
        <dbReference type="Pfam" id="PF01693"/>
    </source>
</evidence>
<keyword evidence="10" id="KW-0460">Magnesium</keyword>
<dbReference type="InterPro" id="IPR009027">
    <property type="entry name" value="Ribosomal_bL9/RNase_H1_N"/>
</dbReference>
<dbReference type="EMBL" id="GL876973">
    <property type="protein sequence ID" value="KLU89696.1"/>
    <property type="molecule type" value="Genomic_DNA"/>
</dbReference>
<keyword evidence="6" id="KW-0540">Nuclease</keyword>
<keyword evidence="9" id="KW-0378">Hydrolase</keyword>
<dbReference type="GO" id="GO:0046872">
    <property type="term" value="F:metal ion binding"/>
    <property type="evidence" value="ECO:0007669"/>
    <property type="project" value="UniProtKB-KW"/>
</dbReference>
<organism evidence="14 15">
    <name type="scientific">Magnaporthiopsis poae (strain ATCC 64411 / 73-15)</name>
    <name type="common">Kentucky bluegrass fungus</name>
    <name type="synonym">Magnaporthe poae</name>
    <dbReference type="NCBI Taxonomy" id="644358"/>
    <lineage>
        <taxon>Eukaryota</taxon>
        <taxon>Fungi</taxon>
        <taxon>Dikarya</taxon>
        <taxon>Ascomycota</taxon>
        <taxon>Pezizomycotina</taxon>
        <taxon>Sordariomycetes</taxon>
        <taxon>Sordariomycetidae</taxon>
        <taxon>Magnaporthales</taxon>
        <taxon>Magnaporthaceae</taxon>
        <taxon>Magnaporthiopsis</taxon>
    </lineage>
</organism>
<gene>
    <name evidence="13" type="ORF">MAPG_08666</name>
</gene>
<feature type="domain" description="Ribonuclease H1 N-terminal" evidence="12">
    <location>
        <begin position="17"/>
        <end position="60"/>
    </location>
</feature>
<dbReference type="OrthoDB" id="407198at2759"/>
<dbReference type="InterPro" id="IPR037056">
    <property type="entry name" value="RNase_H1_N_sf"/>
</dbReference>
<dbReference type="EMBL" id="ADBL01002097">
    <property type="status" value="NOT_ANNOTATED_CDS"/>
    <property type="molecule type" value="Genomic_DNA"/>
</dbReference>
<dbReference type="PANTHER" id="PTHR10642">
    <property type="entry name" value="RIBONUCLEASE H1"/>
    <property type="match status" value="1"/>
</dbReference>
<dbReference type="EC" id="3.1.26.4" evidence="4"/>
<dbReference type="SUPFAM" id="SSF55658">
    <property type="entry name" value="L9 N-domain-like"/>
    <property type="match status" value="2"/>
</dbReference>
<dbReference type="STRING" id="644358.A0A0C4E7Y4"/>
<sequence length="163" mass="18078">MTDARVRKRKLDKRAPKYYAVRTGYHPGVYLTWPECELQINGYKGAQYKSFLTRPEAEAFVAGQNPGGNSDQTEKYYAVAIGNKPGVYTDWTEAQRAYAGVKGPKYRKFLSRAAAEEYVLTFGGPAGKRALAAQKAAAGRGKSKTTVAVAEEEDGRTTRMRKR</sequence>
<reference evidence="13" key="2">
    <citation type="submission" date="2010-05" db="EMBL/GenBank/DDBJ databases">
        <title>The Genome Sequence of Magnaporthe poae strain ATCC 64411.</title>
        <authorList>
            <consortium name="The Broad Institute Genome Sequencing Platform"/>
            <consortium name="Broad Institute Genome Sequencing Center for Infectious Disease"/>
            <person name="Ma L.-J."/>
            <person name="Dead R."/>
            <person name="Young S."/>
            <person name="Zeng Q."/>
            <person name="Koehrsen M."/>
            <person name="Alvarado L."/>
            <person name="Berlin A."/>
            <person name="Chapman S.B."/>
            <person name="Chen Z."/>
            <person name="Freedman E."/>
            <person name="Gellesch M."/>
            <person name="Goldberg J."/>
            <person name="Griggs A."/>
            <person name="Gujja S."/>
            <person name="Heilman E.R."/>
            <person name="Heiman D."/>
            <person name="Hepburn T."/>
            <person name="Howarth C."/>
            <person name="Jen D."/>
            <person name="Larson L."/>
            <person name="Mehta T."/>
            <person name="Neiman D."/>
            <person name="Pearson M."/>
            <person name="Roberts A."/>
            <person name="Saif S."/>
            <person name="Shea T."/>
            <person name="Shenoy N."/>
            <person name="Sisk P."/>
            <person name="Stolte C."/>
            <person name="Sykes S."/>
            <person name="Walk T."/>
            <person name="White J."/>
            <person name="Yandava C."/>
            <person name="Haas B."/>
            <person name="Nusbaum C."/>
            <person name="Birren B."/>
        </authorList>
    </citation>
    <scope>NUCLEOTIDE SEQUENCE</scope>
    <source>
        <strain evidence="13">ATCC 64411</strain>
    </source>
</reference>
<dbReference type="Pfam" id="PF01693">
    <property type="entry name" value="Cauli_VI"/>
    <property type="match status" value="2"/>
</dbReference>
<evidence type="ECO:0000256" key="6">
    <source>
        <dbReference type="ARBA" id="ARBA00022722"/>
    </source>
</evidence>
<reference evidence="14" key="5">
    <citation type="submission" date="2015-06" db="UniProtKB">
        <authorList>
            <consortium name="EnsemblFungi"/>
        </authorList>
    </citation>
    <scope>IDENTIFICATION</scope>
    <source>
        <strain evidence="14">ATCC 64411</strain>
    </source>
</reference>
<dbReference type="eggNOG" id="KOG3752">
    <property type="taxonomic scope" value="Eukaryota"/>
</dbReference>
<dbReference type="AlphaFoldDB" id="A0A0C4E7Y4"/>
<dbReference type="GO" id="GO:0043137">
    <property type="term" value="P:DNA replication, removal of RNA primer"/>
    <property type="evidence" value="ECO:0007669"/>
    <property type="project" value="TreeGrafter"/>
</dbReference>
<evidence type="ECO:0000313" key="15">
    <source>
        <dbReference type="Proteomes" id="UP000011715"/>
    </source>
</evidence>